<accession>A0AAD9LLF0</accession>
<reference evidence="2" key="2">
    <citation type="submission" date="2021-05" db="EMBL/GenBank/DDBJ databases">
        <authorList>
            <person name="Pain A."/>
        </authorList>
    </citation>
    <scope>NUCLEOTIDE SEQUENCE</scope>
    <source>
        <strain evidence="2">1802A</strain>
    </source>
</reference>
<evidence type="ECO:0000313" key="2">
    <source>
        <dbReference type="EMBL" id="KAK1940401.1"/>
    </source>
</evidence>
<proteinExistence type="predicted"/>
<feature type="transmembrane region" description="Helical" evidence="1">
    <location>
        <begin position="31"/>
        <end position="50"/>
    </location>
</feature>
<dbReference type="AlphaFoldDB" id="A0AAD9LLF0"/>
<sequence>MCSLLKRYFRVPWHRSNPSAFDVITMVGQPLLASLTATMISLNVMVFIRMNELSFPCEIIRLSYGSCAAASASFVIFIFAVVYGYWPLVAIGMVCYQLFFMQHIIISVHLLRTSALVSKVDDNVLFIVRIVVSAVLIFALLLTLRVAMVSCALTDATMQGGKMWDIDEVTERRNICRQSGHSIEISEED</sequence>
<feature type="transmembrane region" description="Helical" evidence="1">
    <location>
        <begin position="89"/>
        <end position="111"/>
    </location>
</feature>
<organism evidence="2 3">
    <name type="scientific">Babesia divergens</name>
    <dbReference type="NCBI Taxonomy" id="32595"/>
    <lineage>
        <taxon>Eukaryota</taxon>
        <taxon>Sar</taxon>
        <taxon>Alveolata</taxon>
        <taxon>Apicomplexa</taxon>
        <taxon>Aconoidasida</taxon>
        <taxon>Piroplasmida</taxon>
        <taxon>Babesiidae</taxon>
        <taxon>Babesia</taxon>
    </lineage>
</organism>
<gene>
    <name evidence="2" type="ORF">X943_004059</name>
</gene>
<dbReference type="Proteomes" id="UP001195914">
    <property type="component" value="Unassembled WGS sequence"/>
</dbReference>
<keyword evidence="1" id="KW-1133">Transmembrane helix</keyword>
<reference evidence="2" key="1">
    <citation type="journal article" date="2014" name="Nucleic Acids Res.">
        <title>The evolutionary dynamics of variant antigen genes in Babesia reveal a history of genomic innovation underlying host-parasite interaction.</title>
        <authorList>
            <person name="Jackson A.P."/>
            <person name="Otto T.D."/>
            <person name="Darby A."/>
            <person name="Ramaprasad A."/>
            <person name="Xia D."/>
            <person name="Echaide I.E."/>
            <person name="Farber M."/>
            <person name="Gahlot S."/>
            <person name="Gamble J."/>
            <person name="Gupta D."/>
            <person name="Gupta Y."/>
            <person name="Jackson L."/>
            <person name="Malandrin L."/>
            <person name="Malas T.B."/>
            <person name="Moussa E."/>
            <person name="Nair M."/>
            <person name="Reid A.J."/>
            <person name="Sanders M."/>
            <person name="Sharma J."/>
            <person name="Tracey A."/>
            <person name="Quail M.A."/>
            <person name="Weir W."/>
            <person name="Wastling J.M."/>
            <person name="Hall N."/>
            <person name="Willadsen P."/>
            <person name="Lingelbach K."/>
            <person name="Shiels B."/>
            <person name="Tait A."/>
            <person name="Berriman M."/>
            <person name="Allred D.R."/>
            <person name="Pain A."/>
        </authorList>
    </citation>
    <scope>NUCLEOTIDE SEQUENCE</scope>
    <source>
        <strain evidence="2">1802A</strain>
    </source>
</reference>
<dbReference type="EMBL" id="JAHBMH010000003">
    <property type="protein sequence ID" value="KAK1940401.1"/>
    <property type="molecule type" value="Genomic_DNA"/>
</dbReference>
<evidence type="ECO:0000256" key="1">
    <source>
        <dbReference type="SAM" id="Phobius"/>
    </source>
</evidence>
<feature type="transmembrane region" description="Helical" evidence="1">
    <location>
        <begin position="62"/>
        <end position="83"/>
    </location>
</feature>
<name>A0AAD9LLF0_BABDI</name>
<comment type="caution">
    <text evidence="2">The sequence shown here is derived from an EMBL/GenBank/DDBJ whole genome shotgun (WGS) entry which is preliminary data.</text>
</comment>
<feature type="transmembrane region" description="Helical" evidence="1">
    <location>
        <begin position="123"/>
        <end position="144"/>
    </location>
</feature>
<keyword evidence="3" id="KW-1185">Reference proteome</keyword>
<keyword evidence="1" id="KW-0812">Transmembrane</keyword>
<evidence type="ECO:0000313" key="3">
    <source>
        <dbReference type="Proteomes" id="UP001195914"/>
    </source>
</evidence>
<protein>
    <submittedName>
        <fullName evidence="2">Uncharacterized protein</fullName>
    </submittedName>
</protein>
<keyword evidence="1" id="KW-0472">Membrane</keyword>